<dbReference type="SUPFAM" id="SSF54928">
    <property type="entry name" value="RNA-binding domain, RBD"/>
    <property type="match status" value="1"/>
</dbReference>
<evidence type="ECO:0000313" key="6">
    <source>
        <dbReference type="Proteomes" id="UP001138500"/>
    </source>
</evidence>
<dbReference type="AlphaFoldDB" id="A0A9W7SZ60"/>
<accession>A0A9W7SZ60</accession>
<organism evidence="5 6">
    <name type="scientific">Teratosphaeria destructans</name>
    <dbReference type="NCBI Taxonomy" id="418781"/>
    <lineage>
        <taxon>Eukaryota</taxon>
        <taxon>Fungi</taxon>
        <taxon>Dikarya</taxon>
        <taxon>Ascomycota</taxon>
        <taxon>Pezizomycotina</taxon>
        <taxon>Dothideomycetes</taxon>
        <taxon>Dothideomycetidae</taxon>
        <taxon>Mycosphaerellales</taxon>
        <taxon>Teratosphaeriaceae</taxon>
        <taxon>Teratosphaeria</taxon>
    </lineage>
</organism>
<reference evidence="5 6" key="1">
    <citation type="journal article" date="2018" name="IMA Fungus">
        <title>IMA Genome-F 10: Nine draft genome sequences of Claviceps purpurea s.lat., including C. arundinis, C. humidiphila, and C. cf. spartinae, pseudomolecules for the pitch canker pathogen Fusarium circinatum, draft genome of Davidsoniella eucalypti, Grosmannia galeiformis, Quambalaria eucalypti, and Teratosphaeria destructans.</title>
        <authorList>
            <person name="Wingfield B.D."/>
            <person name="Liu M."/>
            <person name="Nguyen H.D."/>
            <person name="Lane F.A."/>
            <person name="Morgan S.W."/>
            <person name="De Vos L."/>
            <person name="Wilken P.M."/>
            <person name="Duong T.A."/>
            <person name="Aylward J."/>
            <person name="Coetzee M.P."/>
            <person name="Dadej K."/>
            <person name="De Beer Z.W."/>
            <person name="Findlay W."/>
            <person name="Havenga M."/>
            <person name="Kolarik M."/>
            <person name="Menzies J.G."/>
            <person name="Naidoo K."/>
            <person name="Pochopski O."/>
            <person name="Shoukouhi P."/>
            <person name="Santana Q.C."/>
            <person name="Seifert K.A."/>
            <person name="Soal N."/>
            <person name="Steenkamp E.T."/>
            <person name="Tatham C.T."/>
            <person name="van der Nest M.A."/>
            <person name="Wingfield M.J."/>
        </authorList>
    </citation>
    <scope>NUCLEOTIDE SEQUENCE [LARGE SCALE GENOMIC DNA]</scope>
    <source>
        <strain evidence="5">CMW44962</strain>
    </source>
</reference>
<name>A0A9W7SZ60_9PEZI</name>
<evidence type="ECO:0000256" key="2">
    <source>
        <dbReference type="PROSITE-ProRule" id="PRU00176"/>
    </source>
</evidence>
<evidence type="ECO:0000259" key="4">
    <source>
        <dbReference type="PROSITE" id="PS50102"/>
    </source>
</evidence>
<feature type="non-terminal residue" evidence="5">
    <location>
        <position position="1"/>
    </location>
</feature>
<proteinExistence type="predicted"/>
<dbReference type="Gene3D" id="3.30.70.330">
    <property type="match status" value="1"/>
</dbReference>
<dbReference type="PROSITE" id="PS50102">
    <property type="entry name" value="RRM"/>
    <property type="match status" value="1"/>
</dbReference>
<dbReference type="InterPro" id="IPR000504">
    <property type="entry name" value="RRM_dom"/>
</dbReference>
<dbReference type="OrthoDB" id="417481at2759"/>
<comment type="caution">
    <text evidence="5">The sequence shown here is derived from an EMBL/GenBank/DDBJ whole genome shotgun (WGS) entry which is preliminary data.</text>
</comment>
<dbReference type="InterPro" id="IPR007201">
    <property type="entry name" value="Mei2-like_Rrm_C"/>
</dbReference>
<dbReference type="InterPro" id="IPR012677">
    <property type="entry name" value="Nucleotide-bd_a/b_plait_sf"/>
</dbReference>
<dbReference type="InterPro" id="IPR035979">
    <property type="entry name" value="RBD_domain_sf"/>
</dbReference>
<dbReference type="EMBL" id="RIBY02000446">
    <property type="protein sequence ID" value="KAH9842231.1"/>
    <property type="molecule type" value="Genomic_DNA"/>
</dbReference>
<sequence length="773" mass="85585">QEIEYVRNHGRLPTAYAANGITPVLDLAGYGAGGNGKMTSSDRLRRKPMDFLNQNSQRDNASTPLIVNGTTPLSAVKPIGTHDGRVPRAKKEVVFSTDMIPQKWGGNRYILLSNVHKDELEEGGTFSNLSEDCGWELMLYTVQAVMNSATGKLDYYLVFNDMRAAESALDQVSMFIDCNNCCWKASFSTYTDLITAVSSAGQVLKKKLTWYEGQVMFYANFKGPSAEFSIEGVEDAVYRVANSYGQISGFREIDGAEHPRIMFRVEYFMLTDAHRALKEASKDDPRVEMKWHIHAEELKPSPKPSSPVNGVDGITNALAGSHLSTPRRTYDGAEVSPTGRTGWRVDENGNTIPVLPKRTMLGYGNAWSGMPLVAPYGVQAMHRFSEPVVGSPGMVNTLAPRSGSYPGAAPSANQNARQGSSPDSRRIVPGPQAVDLDRIRRGHDMRTTLMLRNIPNRMMAPELKTIIDKTSLGKYDFSYLRIDFEKGTNVGYAFVNFSDPMHIIAFVEEYMGKQWAPPNKRVVELSYATIQGLDCLIEKFRNSAVMSECPQYRPMIWHTDENAPSPDLIGAPADFPAPNNNMKLQRSHDNAGQVGLYAPRSVRESRGARVRHSNFDRGTPHQQYEDAYHHQMSPTAIPHNFGHYTYLPQPHYPMMHPAAPPAWHMPAYNNAGFVPGYMPSHHMPVMPYGQGFTGSDPFYNSNGGFHQAYHNGAQRPFGNSYAPKKHMEGGPVQAPADAQVPRILDGERDHVSQASKAANGGQGACRNPSPHQL</sequence>
<feature type="region of interest" description="Disordered" evidence="3">
    <location>
        <begin position="748"/>
        <end position="773"/>
    </location>
</feature>
<dbReference type="PANTHER" id="PTHR23189">
    <property type="entry name" value="RNA RECOGNITION MOTIF-CONTAINING"/>
    <property type="match status" value="1"/>
</dbReference>
<feature type="region of interest" description="Disordered" evidence="3">
    <location>
        <begin position="322"/>
        <end position="343"/>
    </location>
</feature>
<keyword evidence="6" id="KW-1185">Reference proteome</keyword>
<evidence type="ECO:0000313" key="5">
    <source>
        <dbReference type="EMBL" id="KAH9842231.1"/>
    </source>
</evidence>
<dbReference type="Proteomes" id="UP001138500">
    <property type="component" value="Unassembled WGS sequence"/>
</dbReference>
<gene>
    <name evidence="5" type="ORF">Tdes44962_MAKER01609</name>
</gene>
<reference evidence="5 6" key="2">
    <citation type="journal article" date="2021" name="Curr. Genet.">
        <title>Genetic response to nitrogen starvation in the aggressive Eucalyptus foliar pathogen Teratosphaeria destructans.</title>
        <authorList>
            <person name="Havenga M."/>
            <person name="Wingfield B.D."/>
            <person name="Wingfield M.J."/>
            <person name="Dreyer L.L."/>
            <person name="Roets F."/>
            <person name="Aylward J."/>
        </authorList>
    </citation>
    <scope>NUCLEOTIDE SEQUENCE [LARGE SCALE GENOMIC DNA]</scope>
    <source>
        <strain evidence="5">CMW44962</strain>
    </source>
</reference>
<feature type="region of interest" description="Disordered" evidence="3">
    <location>
        <begin position="399"/>
        <end position="430"/>
    </location>
</feature>
<dbReference type="Pfam" id="PF04059">
    <property type="entry name" value="RRM_2"/>
    <property type="match status" value="1"/>
</dbReference>
<feature type="domain" description="RRM" evidence="4">
    <location>
        <begin position="447"/>
        <end position="530"/>
    </location>
</feature>
<evidence type="ECO:0000256" key="1">
    <source>
        <dbReference type="ARBA" id="ARBA00022884"/>
    </source>
</evidence>
<feature type="compositionally biased region" description="Polar residues" evidence="3">
    <location>
        <begin position="411"/>
        <end position="422"/>
    </location>
</feature>
<protein>
    <submittedName>
        <fullName evidence="5">RNA recognition motif 2</fullName>
    </submittedName>
</protein>
<dbReference type="GO" id="GO:0003723">
    <property type="term" value="F:RNA binding"/>
    <property type="evidence" value="ECO:0007669"/>
    <property type="project" value="UniProtKB-UniRule"/>
</dbReference>
<evidence type="ECO:0000256" key="3">
    <source>
        <dbReference type="SAM" id="MobiDB-lite"/>
    </source>
</evidence>
<keyword evidence="1 2" id="KW-0694">RNA-binding</keyword>